<dbReference type="InterPro" id="IPR039448">
    <property type="entry name" value="Beta_helix"/>
</dbReference>
<reference evidence="3" key="1">
    <citation type="journal article" date="2019" name="Int. J. Syst. Evol. Microbiol.">
        <title>The Global Catalogue of Microorganisms (GCM) 10K type strain sequencing project: providing services to taxonomists for standard genome sequencing and annotation.</title>
        <authorList>
            <consortium name="The Broad Institute Genomics Platform"/>
            <consortium name="The Broad Institute Genome Sequencing Center for Infectious Disease"/>
            <person name="Wu L."/>
            <person name="Ma J."/>
        </authorList>
    </citation>
    <scope>NUCLEOTIDE SEQUENCE [LARGE SCALE GENOMIC DNA]</scope>
    <source>
        <strain evidence="3">KCTC 52438</strain>
    </source>
</reference>
<dbReference type="Gene3D" id="2.160.20.10">
    <property type="entry name" value="Single-stranded right-handed beta-helix, Pectin lyase-like"/>
    <property type="match status" value="2"/>
</dbReference>
<dbReference type="InterPro" id="IPR006626">
    <property type="entry name" value="PbH1"/>
</dbReference>
<dbReference type="RefSeq" id="WP_386721240.1">
    <property type="nucleotide sequence ID" value="NZ_JBHRSZ010000004.1"/>
</dbReference>
<gene>
    <name evidence="2" type="ORF">ACFOEK_12235</name>
</gene>
<evidence type="ECO:0000313" key="2">
    <source>
        <dbReference type="EMBL" id="MFC3151799.1"/>
    </source>
</evidence>
<dbReference type="SMART" id="SM00710">
    <property type="entry name" value="PbH1"/>
    <property type="match status" value="7"/>
</dbReference>
<dbReference type="InterPro" id="IPR011050">
    <property type="entry name" value="Pectin_lyase_fold/virulence"/>
</dbReference>
<proteinExistence type="predicted"/>
<sequence>MSFIQISQPAHNPRKSVTVFSSVDDMKKAPLKIDQVVKTGSGNEYLISSDSVGARHQLDNGLYAHWVLNDDLEALKLPFTVDILDNTTDPDLVRTRHYDNNKVKGSGAEFRRVAIAGEPSTYDETSGIYFNSNGVGYEYNEEDINAVHFGVVPNNNGIDDTQAIKRVLSYVKAGDEVSFKGDFVFSEQLDLPSIKITGPAKFKATEDLALVSLSSDSELEGIDFDFTDTTDAQLLGENVKNITLEKVRCYGSEDNGFYFRSCSDVTLKKCDAFDNEGIGFNFSTQTGLKTENITLEDCEAWSNLNGGIEVGGQGANTSTGVVQNLANNITLKGCRTFGNGNPIGRSGIGIPNAKKVTLDTCFSFDNREHGFSFQECNDVTITNCHGYENDHGGIAFQSGYDPHNPCKDINVSTSIFRDNKAGAYFKEINEDIFLLNCQFLNNTDYSVRFQDIGSSGLKSDRIVFSACKFTSNPVNSNGSTRVSYDPVTNMLSNLPLRTNQLTNQDIAEELTINTNGDLLTMPEMFYITTASGTDISRTALSQAAKGRRIYIQNSTGQDVRIRHNNGGAGFASFYNKSLSAITLADKEISEYIADGEAWIQKV</sequence>
<dbReference type="EMBL" id="JBHRSZ010000004">
    <property type="protein sequence ID" value="MFC3151799.1"/>
    <property type="molecule type" value="Genomic_DNA"/>
</dbReference>
<organism evidence="2 3">
    <name type="scientific">Litoribrevibacter euphylliae</name>
    <dbReference type="NCBI Taxonomy" id="1834034"/>
    <lineage>
        <taxon>Bacteria</taxon>
        <taxon>Pseudomonadati</taxon>
        <taxon>Pseudomonadota</taxon>
        <taxon>Gammaproteobacteria</taxon>
        <taxon>Oceanospirillales</taxon>
        <taxon>Oceanospirillaceae</taxon>
        <taxon>Litoribrevibacter</taxon>
    </lineage>
</organism>
<dbReference type="InterPro" id="IPR012334">
    <property type="entry name" value="Pectin_lyas_fold"/>
</dbReference>
<feature type="domain" description="Right handed beta helix" evidence="1">
    <location>
        <begin position="226"/>
        <end position="317"/>
    </location>
</feature>
<name>A0ABV7HD39_9GAMM</name>
<comment type="caution">
    <text evidence="2">The sequence shown here is derived from an EMBL/GenBank/DDBJ whole genome shotgun (WGS) entry which is preliminary data.</text>
</comment>
<evidence type="ECO:0000259" key="1">
    <source>
        <dbReference type="Pfam" id="PF13229"/>
    </source>
</evidence>
<evidence type="ECO:0000313" key="3">
    <source>
        <dbReference type="Proteomes" id="UP001595476"/>
    </source>
</evidence>
<keyword evidence="3" id="KW-1185">Reference proteome</keyword>
<accession>A0ABV7HD39</accession>
<dbReference type="SUPFAM" id="SSF51126">
    <property type="entry name" value="Pectin lyase-like"/>
    <property type="match status" value="2"/>
</dbReference>
<dbReference type="Proteomes" id="UP001595476">
    <property type="component" value="Unassembled WGS sequence"/>
</dbReference>
<protein>
    <submittedName>
        <fullName evidence="2">Right-handed parallel beta-helix repeat-containing protein</fullName>
    </submittedName>
</protein>
<feature type="domain" description="Right handed beta helix" evidence="1">
    <location>
        <begin position="319"/>
        <end position="421"/>
    </location>
</feature>
<dbReference type="Pfam" id="PF13229">
    <property type="entry name" value="Beta_helix"/>
    <property type="match status" value="2"/>
</dbReference>